<dbReference type="GO" id="GO:0008324">
    <property type="term" value="F:monoatomic cation transmembrane transporter activity"/>
    <property type="evidence" value="ECO:0007669"/>
    <property type="project" value="InterPro"/>
</dbReference>
<dbReference type="RefSeq" id="WP_096016002.1">
    <property type="nucleotide sequence ID" value="NZ_CP015578.1"/>
</dbReference>
<dbReference type="PROSITE" id="PS51202">
    <property type="entry name" value="RCK_C"/>
    <property type="match status" value="1"/>
</dbReference>
<dbReference type="GeneID" id="46921272"/>
<dbReference type="InterPro" id="IPR006037">
    <property type="entry name" value="RCK_C"/>
</dbReference>
<dbReference type="Gene3D" id="3.30.70.1450">
    <property type="entry name" value="Regulator of K+ conductance, C-terminal domain"/>
    <property type="match status" value="1"/>
</dbReference>
<dbReference type="EMBL" id="CP015578">
    <property type="protein sequence ID" value="ARQ97544.1"/>
    <property type="molecule type" value="Genomic_DNA"/>
</dbReference>
<reference evidence="3" key="2">
    <citation type="journal article" date="2017" name="Genome Biol. Evol.">
        <title>Comparative genomic analysis identifies a Campylobacter clade deficient in selenium metabolism.</title>
        <authorList>
            <person name="Miller W.G."/>
            <person name="Yee E."/>
            <person name="Lopes B.S."/>
            <person name="Chapman M.H."/>
            <person name="Huynh S."/>
            <person name="Bono J.L."/>
            <person name="Parker C.T."/>
            <person name="Strachan N.J.C."/>
            <person name="Forbes K.J."/>
        </authorList>
    </citation>
    <scope>NUCLEOTIDE SEQUENCE [LARGE SCALE GENOMIC DNA]</scope>
    <source>
        <strain evidence="3">NCTC 13004</strain>
    </source>
</reference>
<gene>
    <name evidence="2" type="ORF">CLAN_0798</name>
</gene>
<dbReference type="AlphaFoldDB" id="A0A1X9SMS9"/>
<feature type="domain" description="RCK C-terminal" evidence="1">
    <location>
        <begin position="141"/>
        <end position="221"/>
    </location>
</feature>
<dbReference type="SUPFAM" id="SSF116726">
    <property type="entry name" value="TrkA C-terminal domain-like"/>
    <property type="match status" value="1"/>
</dbReference>
<dbReference type="Pfam" id="PF02080">
    <property type="entry name" value="TrkA_C"/>
    <property type="match status" value="1"/>
</dbReference>
<reference evidence="3" key="1">
    <citation type="journal article" date="2017" name="Genome Biol. Evol.">
        <title>Comparative Genomic Analysis Identifies a Campylobacter Clade Deficient in Selenium Metabolism.</title>
        <authorList>
            <person name="Miller W.G."/>
            <person name="Yee E."/>
            <person name="Lopes B.S."/>
            <person name="Chapman M.H."/>
            <person name="Huynh S."/>
            <person name="Bono J.L."/>
            <person name="Parker C.T."/>
            <person name="Strachan N.J.C."/>
            <person name="Forbes K.J."/>
        </authorList>
    </citation>
    <scope>NUCLEOTIDE SEQUENCE [LARGE SCALE GENOMIC DNA]</scope>
    <source>
        <strain evidence="3">NCTC 13004</strain>
    </source>
</reference>
<organism evidence="2 3">
    <name type="scientific">Campylobacter lanienae NCTC 13004</name>
    <dbReference type="NCBI Taxonomy" id="1031753"/>
    <lineage>
        <taxon>Bacteria</taxon>
        <taxon>Pseudomonadati</taxon>
        <taxon>Campylobacterota</taxon>
        <taxon>Epsilonproteobacteria</taxon>
        <taxon>Campylobacterales</taxon>
        <taxon>Campylobacteraceae</taxon>
        <taxon>Campylobacter</taxon>
    </lineage>
</organism>
<dbReference type="InterPro" id="IPR036721">
    <property type="entry name" value="RCK_C_sf"/>
</dbReference>
<dbReference type="GO" id="GO:0006813">
    <property type="term" value="P:potassium ion transport"/>
    <property type="evidence" value="ECO:0007669"/>
    <property type="project" value="InterPro"/>
</dbReference>
<evidence type="ECO:0000259" key="1">
    <source>
        <dbReference type="PROSITE" id="PS51202"/>
    </source>
</evidence>
<dbReference type="KEGG" id="clx:CLAN_0798"/>
<accession>A0A1X9SMS9</accession>
<evidence type="ECO:0000313" key="2">
    <source>
        <dbReference type="EMBL" id="ARQ97544.1"/>
    </source>
</evidence>
<dbReference type="Proteomes" id="UP000202031">
    <property type="component" value="Chromosome"/>
</dbReference>
<protein>
    <recommendedName>
        <fullName evidence="1">RCK C-terminal domain-containing protein</fullName>
    </recommendedName>
</protein>
<sequence>MKNILIIADGILAKNFLERLFNSKNNALHNYTVITYNEETIPSWDVNFENFVFYNFDPTSLGKLKLHLKTEFEQAMVIMQNEFDIICVCENLRQIYPNLEMDVLDLWGMRRHFKGDNLISIIDARKILSSRFMDFIPDVPVIADNIGMGVGEIMEVQVPHGSSYAYRHVGNIRKKRWKIAMIYRNGSYTIATADALIMPNDTLLIVGEPRILENVFRAIKKEPGQFPNPFGNNIYLELDMKLMSGDEIDLLINDTLELHQKINSKKLFIKLINPTLCQNFSRIKGLRSNKILVDIDYFSTKISIKKSKMNELDIGLVITNNKIFNLYKRNLEELKVPVLKIGKNGFKMLKKGVILGSKTDAESNSSVIMDCCKQLDFSIDFYHFDSKFDNSSKELIEHFESLSKIFNKKVNIINDSINPLLKLRNTDDILQFLSFNNKILDSKFGAIFSKDINRLHYILDDNYQLFIPQHDKL</sequence>
<evidence type="ECO:0000313" key="3">
    <source>
        <dbReference type="Proteomes" id="UP000202031"/>
    </source>
</evidence>
<proteinExistence type="predicted"/>
<name>A0A1X9SMS9_9BACT</name>